<dbReference type="EMBL" id="JAWXYB010000018">
    <property type="protein sequence ID" value="MDX5929699.1"/>
    <property type="molecule type" value="Genomic_DNA"/>
</dbReference>
<comment type="caution">
    <text evidence="1">The sequence shown here is derived from an EMBL/GenBank/DDBJ whole genome shotgun (WGS) entry which is preliminary data.</text>
</comment>
<dbReference type="Proteomes" id="UP001279553">
    <property type="component" value="Unassembled WGS sequence"/>
</dbReference>
<keyword evidence="2" id="KW-1185">Reference proteome</keyword>
<organism evidence="1 2">
    <name type="scientific">Acidiphilium acidophilum</name>
    <name type="common">Thiobacillus acidophilus</name>
    <dbReference type="NCBI Taxonomy" id="76588"/>
    <lineage>
        <taxon>Bacteria</taxon>
        <taxon>Pseudomonadati</taxon>
        <taxon>Pseudomonadota</taxon>
        <taxon>Alphaproteobacteria</taxon>
        <taxon>Acetobacterales</taxon>
        <taxon>Acidocellaceae</taxon>
        <taxon>Acidiphilium</taxon>
    </lineage>
</organism>
<evidence type="ECO:0000313" key="2">
    <source>
        <dbReference type="Proteomes" id="UP001279553"/>
    </source>
</evidence>
<protein>
    <submittedName>
        <fullName evidence="1">Uncharacterized protein</fullName>
    </submittedName>
</protein>
<dbReference type="AlphaFoldDB" id="A0AAW9DKR0"/>
<proteinExistence type="predicted"/>
<accession>A0AAW9DKR0</accession>
<reference evidence="1 2" key="1">
    <citation type="submission" date="2023-11" db="EMBL/GenBank/DDBJ databases">
        <title>MicrobeMod: A computational toolkit for identifying prokaryotic methylation and restriction-modification with nanopore sequencing.</title>
        <authorList>
            <person name="Crits-Christoph A."/>
            <person name="Kang S.C."/>
            <person name="Lee H."/>
            <person name="Ostrov N."/>
        </authorList>
    </citation>
    <scope>NUCLEOTIDE SEQUENCE [LARGE SCALE GENOMIC DNA]</scope>
    <source>
        <strain evidence="1 2">DSMZ 700</strain>
    </source>
</reference>
<evidence type="ECO:0000313" key="1">
    <source>
        <dbReference type="EMBL" id="MDX5929699.1"/>
    </source>
</evidence>
<gene>
    <name evidence="1" type="ORF">SIL87_02815</name>
</gene>
<name>A0AAW9DKR0_ACIAO</name>
<sequence>MSETEIRHLATLLNVNGFPDHHVVLGWGEHRLTAGDLRRLCTTAMIGARLIEGSPDFAFAYGFMPPTRQTADAS</sequence>